<dbReference type="HOGENOM" id="CLU_3323251_0_0_3"/>
<dbReference type="Proteomes" id="UP000000268">
    <property type="component" value="Chromosome"/>
</dbReference>
<dbReference type="AlphaFoldDB" id="B0CD06"/>
<accession>B0CD06</accession>
<sequence length="38" mass="4177">MSKVWAGQSCFSVQETKSAPIECFSVMMPCPKTPGQRV</sequence>
<dbReference type="KEGG" id="amr:AM1_5492"/>
<reference evidence="1 2" key="1">
    <citation type="journal article" date="2008" name="Proc. Natl. Acad. Sci. U.S.A.">
        <title>Niche adaptation and genome expansion in the chlorophyll d-producing cyanobacterium Acaryochloris marina.</title>
        <authorList>
            <person name="Swingley W.D."/>
            <person name="Chen M."/>
            <person name="Cheung P.C."/>
            <person name="Conrad A.L."/>
            <person name="Dejesa L.C."/>
            <person name="Hao J."/>
            <person name="Honchak B.M."/>
            <person name="Karbach L.E."/>
            <person name="Kurdoglu A."/>
            <person name="Lahiri S."/>
            <person name="Mastrian S.D."/>
            <person name="Miyashita H."/>
            <person name="Page L."/>
            <person name="Ramakrishna P."/>
            <person name="Satoh S."/>
            <person name="Sattley W.M."/>
            <person name="Shimada Y."/>
            <person name="Taylor H.L."/>
            <person name="Tomo T."/>
            <person name="Tsuchiya T."/>
            <person name="Wang Z.T."/>
            <person name="Raymond J."/>
            <person name="Mimuro M."/>
            <person name="Blankenship R.E."/>
            <person name="Touchman J.W."/>
        </authorList>
    </citation>
    <scope>NUCLEOTIDE SEQUENCE [LARGE SCALE GENOMIC DNA]</scope>
    <source>
        <strain evidence="2">MBIC 11017</strain>
    </source>
</reference>
<keyword evidence="2" id="KW-1185">Reference proteome</keyword>
<evidence type="ECO:0000313" key="1">
    <source>
        <dbReference type="EMBL" id="ABW30448.1"/>
    </source>
</evidence>
<organism evidence="1 2">
    <name type="scientific">Acaryochloris marina (strain MBIC 11017)</name>
    <dbReference type="NCBI Taxonomy" id="329726"/>
    <lineage>
        <taxon>Bacteria</taxon>
        <taxon>Bacillati</taxon>
        <taxon>Cyanobacteriota</taxon>
        <taxon>Cyanophyceae</taxon>
        <taxon>Acaryochloridales</taxon>
        <taxon>Acaryochloridaceae</taxon>
        <taxon>Acaryochloris</taxon>
    </lineage>
</organism>
<name>B0CD06_ACAM1</name>
<gene>
    <name evidence="1" type="ordered locus">AM1_5492</name>
</gene>
<proteinExistence type="predicted"/>
<protein>
    <submittedName>
        <fullName evidence="1">Uncharacterized protein</fullName>
    </submittedName>
</protein>
<dbReference type="EMBL" id="CP000828">
    <property type="protein sequence ID" value="ABW30448.1"/>
    <property type="molecule type" value="Genomic_DNA"/>
</dbReference>
<evidence type="ECO:0000313" key="2">
    <source>
        <dbReference type="Proteomes" id="UP000000268"/>
    </source>
</evidence>